<evidence type="ECO:0000313" key="6">
    <source>
        <dbReference type="EMBL" id="MDR6241859.1"/>
    </source>
</evidence>
<dbReference type="Gene3D" id="3.90.1150.10">
    <property type="entry name" value="Aspartate Aminotransferase, domain 1"/>
    <property type="match status" value="1"/>
</dbReference>
<dbReference type="GO" id="GO:0008483">
    <property type="term" value="F:transaminase activity"/>
    <property type="evidence" value="ECO:0007669"/>
    <property type="project" value="UniProtKB-KW"/>
</dbReference>
<dbReference type="InterPro" id="IPR005814">
    <property type="entry name" value="Aminotrans_3"/>
</dbReference>
<dbReference type="PROSITE" id="PS00600">
    <property type="entry name" value="AA_TRANSFER_CLASS_3"/>
    <property type="match status" value="1"/>
</dbReference>
<reference evidence="6" key="1">
    <citation type="submission" date="2023-07" db="EMBL/GenBank/DDBJ databases">
        <title>Genomic Encyclopedia of Type Strains, Phase IV (KMG-IV): sequencing the most valuable type-strain genomes for metagenomic binning, comparative biology and taxonomic classification.</title>
        <authorList>
            <person name="Goeker M."/>
        </authorList>
    </citation>
    <scope>NUCLEOTIDE SEQUENCE</scope>
    <source>
        <strain evidence="6">DSM 26174</strain>
    </source>
</reference>
<evidence type="ECO:0000256" key="4">
    <source>
        <dbReference type="ARBA" id="ARBA00022898"/>
    </source>
</evidence>
<dbReference type="Pfam" id="PF00202">
    <property type="entry name" value="Aminotran_3"/>
    <property type="match status" value="1"/>
</dbReference>
<organism evidence="6 7">
    <name type="scientific">Aureibacter tunicatorum</name>
    <dbReference type="NCBI Taxonomy" id="866807"/>
    <lineage>
        <taxon>Bacteria</taxon>
        <taxon>Pseudomonadati</taxon>
        <taxon>Bacteroidota</taxon>
        <taxon>Cytophagia</taxon>
        <taxon>Cytophagales</taxon>
        <taxon>Persicobacteraceae</taxon>
        <taxon>Aureibacter</taxon>
    </lineage>
</organism>
<dbReference type="InterPro" id="IPR015422">
    <property type="entry name" value="PyrdxlP-dep_Trfase_small"/>
</dbReference>
<evidence type="ECO:0000256" key="3">
    <source>
        <dbReference type="ARBA" id="ARBA00022679"/>
    </source>
</evidence>
<dbReference type="PANTHER" id="PTHR11986">
    <property type="entry name" value="AMINOTRANSFERASE CLASS III"/>
    <property type="match status" value="1"/>
</dbReference>
<keyword evidence="7" id="KW-1185">Reference proteome</keyword>
<dbReference type="InterPro" id="IPR015424">
    <property type="entry name" value="PyrdxlP-dep_Trfase"/>
</dbReference>
<dbReference type="InterPro" id="IPR015421">
    <property type="entry name" value="PyrdxlP-dep_Trfase_major"/>
</dbReference>
<dbReference type="Gene3D" id="3.40.640.10">
    <property type="entry name" value="Type I PLP-dependent aspartate aminotransferase-like (Major domain)"/>
    <property type="match status" value="1"/>
</dbReference>
<evidence type="ECO:0000256" key="5">
    <source>
        <dbReference type="RuleBase" id="RU003560"/>
    </source>
</evidence>
<dbReference type="InterPro" id="IPR050103">
    <property type="entry name" value="Class-III_PLP-dep_AT"/>
</dbReference>
<evidence type="ECO:0000256" key="1">
    <source>
        <dbReference type="ARBA" id="ARBA00001933"/>
    </source>
</evidence>
<dbReference type="PANTHER" id="PTHR11986:SF79">
    <property type="entry name" value="ACETYLORNITHINE AMINOTRANSFERASE, MITOCHONDRIAL"/>
    <property type="match status" value="1"/>
</dbReference>
<sequence length="406" mass="45491">MNNTNEFQNLSDKDIFEQHQAQTSPYPLGLEAEKAEGVYIHTTDGKKYMDLISGISVNNLGHRHPNVVKAIKDQVDKYLFVMVYGEFVQKPQTDLTKLLISVLPKRLNSTYFVNSGTEANEAALKLAKRYTRRTEIVSFNRSYHGNTHGSLSVSGNEVKKRAFRPLLPDVRFIEFNQADDLSQITERTAGVIVEPIQGDAGVRIPSMEYMKALRKRCDEVGALLIFDEIQTGFGRTGKLFAFEHFEIEPDILTIAKGMAGGMAMGTFISSSEIMKTLSHNPILGHITTFGGHPVCCAAAHATLKTILDDQLVDDVERKGKIFEERLSAHPAIKEIRRKGFMFAIDLDSFELVNKVVTSCIEMGVITYWFLSTPYAFRIAPPLVITDEEIHHACDVILEAIDRNFDA</sequence>
<dbReference type="RefSeq" id="WP_309943019.1">
    <property type="nucleotide sequence ID" value="NZ_AP025307.1"/>
</dbReference>
<keyword evidence="2 6" id="KW-0032">Aminotransferase</keyword>
<evidence type="ECO:0000313" key="7">
    <source>
        <dbReference type="Proteomes" id="UP001185092"/>
    </source>
</evidence>
<dbReference type="GO" id="GO:0030170">
    <property type="term" value="F:pyridoxal phosphate binding"/>
    <property type="evidence" value="ECO:0007669"/>
    <property type="project" value="InterPro"/>
</dbReference>
<dbReference type="EMBL" id="JAVDQD010000012">
    <property type="protein sequence ID" value="MDR6241859.1"/>
    <property type="molecule type" value="Genomic_DNA"/>
</dbReference>
<comment type="similarity">
    <text evidence="5">Belongs to the class-III pyridoxal-phosphate-dependent aminotransferase family.</text>
</comment>
<dbReference type="Proteomes" id="UP001185092">
    <property type="component" value="Unassembled WGS sequence"/>
</dbReference>
<dbReference type="CDD" id="cd00610">
    <property type="entry name" value="OAT_like"/>
    <property type="match status" value="1"/>
</dbReference>
<comment type="cofactor">
    <cofactor evidence="1">
        <name>pyridoxal 5'-phosphate</name>
        <dbReference type="ChEBI" id="CHEBI:597326"/>
    </cofactor>
</comment>
<name>A0AAE3XTV3_9BACT</name>
<accession>A0AAE3XTV3</accession>
<dbReference type="AlphaFoldDB" id="A0AAE3XTV3"/>
<evidence type="ECO:0000256" key="2">
    <source>
        <dbReference type="ARBA" id="ARBA00022576"/>
    </source>
</evidence>
<dbReference type="PIRSF" id="PIRSF000521">
    <property type="entry name" value="Transaminase_4ab_Lys_Orn"/>
    <property type="match status" value="1"/>
</dbReference>
<dbReference type="InterPro" id="IPR049704">
    <property type="entry name" value="Aminotrans_3_PPA_site"/>
</dbReference>
<gene>
    <name evidence="6" type="ORF">HNQ88_004946</name>
</gene>
<dbReference type="SUPFAM" id="SSF53383">
    <property type="entry name" value="PLP-dependent transferases"/>
    <property type="match status" value="1"/>
</dbReference>
<comment type="caution">
    <text evidence="6">The sequence shown here is derived from an EMBL/GenBank/DDBJ whole genome shotgun (WGS) entry which is preliminary data.</text>
</comment>
<dbReference type="GO" id="GO:0042802">
    <property type="term" value="F:identical protein binding"/>
    <property type="evidence" value="ECO:0007669"/>
    <property type="project" value="TreeGrafter"/>
</dbReference>
<keyword evidence="3" id="KW-0808">Transferase</keyword>
<dbReference type="FunFam" id="3.40.640.10:FF:000004">
    <property type="entry name" value="Acetylornithine aminotransferase"/>
    <property type="match status" value="1"/>
</dbReference>
<proteinExistence type="inferred from homology"/>
<protein>
    <submittedName>
        <fullName evidence="6">Acetylornithine/succinyldiaminopimelate/putresci ne aminotransferase</fullName>
    </submittedName>
</protein>
<keyword evidence="4 5" id="KW-0663">Pyridoxal phosphate</keyword>